<comment type="caution">
    <text evidence="3">The sequence shown here is derived from an EMBL/GenBank/DDBJ whole genome shotgun (WGS) entry which is preliminary data.</text>
</comment>
<dbReference type="InterPro" id="IPR036397">
    <property type="entry name" value="RNaseH_sf"/>
</dbReference>
<evidence type="ECO:0000313" key="4">
    <source>
        <dbReference type="Proteomes" id="UP000715441"/>
    </source>
</evidence>
<dbReference type="Proteomes" id="UP000715441">
    <property type="component" value="Unassembled WGS sequence"/>
</dbReference>
<dbReference type="InterPro" id="IPR001584">
    <property type="entry name" value="Integrase_cat-core"/>
</dbReference>
<dbReference type="InterPro" id="IPR015378">
    <property type="entry name" value="Transposase-like_Mu_C"/>
</dbReference>
<dbReference type="Pfam" id="PF09299">
    <property type="entry name" value="Mu-transpos_C"/>
    <property type="match status" value="1"/>
</dbReference>
<dbReference type="EMBL" id="JAAXLS010000009">
    <property type="protein sequence ID" value="NKQ54296.1"/>
    <property type="molecule type" value="Genomic_DNA"/>
</dbReference>
<feature type="domain" description="Integrase catalytic" evidence="2">
    <location>
        <begin position="155"/>
        <end position="325"/>
    </location>
</feature>
<reference evidence="3 4" key="1">
    <citation type="submission" date="2020-04" db="EMBL/GenBank/DDBJ databases">
        <title>Novel species.</title>
        <authorList>
            <person name="Teo W.F.A."/>
            <person name="Lipun K."/>
            <person name="Srisuk N."/>
            <person name="Duangmal K."/>
        </authorList>
    </citation>
    <scope>NUCLEOTIDE SEQUENCE [LARGE SCALE GENOMIC DNA]</scope>
    <source>
        <strain evidence="3 4">K13G38</strain>
    </source>
</reference>
<proteinExistence type="predicted"/>
<evidence type="ECO:0000313" key="3">
    <source>
        <dbReference type="EMBL" id="NKQ54296.1"/>
    </source>
</evidence>
<dbReference type="InterPro" id="IPR055247">
    <property type="entry name" value="InsJ-like_HTH"/>
</dbReference>
<protein>
    <submittedName>
        <fullName evidence="3">DDE-type integrase/transposase/recombinase</fullName>
    </submittedName>
</protein>
<keyword evidence="4" id="KW-1185">Reference proteome</keyword>
<gene>
    <name evidence="3" type="ORF">HFP15_15520</name>
</gene>
<evidence type="ECO:0000259" key="2">
    <source>
        <dbReference type="PROSITE" id="PS50994"/>
    </source>
</evidence>
<dbReference type="PANTHER" id="PTHR35004:SF6">
    <property type="entry name" value="TRANSPOSASE"/>
    <property type="match status" value="1"/>
</dbReference>
<dbReference type="Pfam" id="PF13518">
    <property type="entry name" value="HTH_28"/>
    <property type="match status" value="1"/>
</dbReference>
<dbReference type="InterPro" id="IPR009057">
    <property type="entry name" value="Homeodomain-like_sf"/>
</dbReference>
<sequence length="476" mass="52863">MSAEDEQKTRAERARAIGLFRYQLIREAADQRHSTKERGRMIRAIADAEHTDPFGRRVRVSRQTLDRWIRDWRAGGFDALVPSPRQPSMRTPVEVMELAVALRRENPDRTAAGIRRILRAQLGWSPDERTLQRHFTRLGLTRADTTTATVFGRFEADRPNELWTGDALHGPHVGGRKTYLFAFIDDHSRALVGYRFGYAEDTVRLAAALRPALASRGVPAGIYVDNGSAFVDAWLLRACAKLGIKLTHSTPGRPQGRGKIERVFRTVRDQFLVEITGEPGHPGRHQVSDLLELNRLFAAWAETSYHRTVHSETGQPPLARWSAGGPFPLPAPAALTEAFLWEERRTVTKTATVSLHSNTYQVDPGLVGRKVELLFDPFDLTTVEVRLDGVPHGTAVPHHLGRHAHPKARPETPPAPPVSTGINYARLLDTAHQAELAQRVNYAALAGNNGRNGGDGEIPGQLDLLTGEETTQETAR</sequence>
<name>A0ABX1J4K7_9PSEU</name>
<dbReference type="SUPFAM" id="SSF46689">
    <property type="entry name" value="Homeodomain-like"/>
    <property type="match status" value="1"/>
</dbReference>
<dbReference type="Gene3D" id="3.30.420.10">
    <property type="entry name" value="Ribonuclease H-like superfamily/Ribonuclease H"/>
    <property type="match status" value="1"/>
</dbReference>
<organism evidence="3 4">
    <name type="scientific">Amycolatopsis acididurans</name>
    <dbReference type="NCBI Taxonomy" id="2724524"/>
    <lineage>
        <taxon>Bacteria</taxon>
        <taxon>Bacillati</taxon>
        <taxon>Actinomycetota</taxon>
        <taxon>Actinomycetes</taxon>
        <taxon>Pseudonocardiales</taxon>
        <taxon>Pseudonocardiaceae</taxon>
        <taxon>Amycolatopsis</taxon>
    </lineage>
</organism>
<accession>A0ABX1J4K7</accession>
<feature type="region of interest" description="Disordered" evidence="1">
    <location>
        <begin position="448"/>
        <end position="476"/>
    </location>
</feature>
<dbReference type="PROSITE" id="PS50994">
    <property type="entry name" value="INTEGRASE"/>
    <property type="match status" value="1"/>
</dbReference>
<dbReference type="RefSeq" id="WP_168516081.1">
    <property type="nucleotide sequence ID" value="NZ_JAAXLS010000009.1"/>
</dbReference>
<dbReference type="Pfam" id="PF00665">
    <property type="entry name" value="rve"/>
    <property type="match status" value="1"/>
</dbReference>
<dbReference type="PANTHER" id="PTHR35004">
    <property type="entry name" value="TRANSPOSASE RV3428C-RELATED"/>
    <property type="match status" value="1"/>
</dbReference>
<dbReference type="SUPFAM" id="SSF53098">
    <property type="entry name" value="Ribonuclease H-like"/>
    <property type="match status" value="1"/>
</dbReference>
<evidence type="ECO:0000256" key="1">
    <source>
        <dbReference type="SAM" id="MobiDB-lite"/>
    </source>
</evidence>
<dbReference type="InterPro" id="IPR012337">
    <property type="entry name" value="RNaseH-like_sf"/>
</dbReference>